<evidence type="ECO:0000313" key="1">
    <source>
        <dbReference type="EMBL" id="CAD8302153.1"/>
    </source>
</evidence>
<gene>
    <name evidence="1" type="ORF">TDUB1175_LOCUS5787</name>
</gene>
<dbReference type="AlphaFoldDB" id="A0A7R9Z3V3"/>
<proteinExistence type="predicted"/>
<dbReference type="EMBL" id="HBED01011599">
    <property type="protein sequence ID" value="CAD8302153.1"/>
    <property type="molecule type" value="Transcribed_RNA"/>
</dbReference>
<reference evidence="1" key="1">
    <citation type="submission" date="2021-01" db="EMBL/GenBank/DDBJ databases">
        <authorList>
            <person name="Corre E."/>
            <person name="Pelletier E."/>
            <person name="Niang G."/>
            <person name="Scheremetjew M."/>
            <person name="Finn R."/>
            <person name="Kale V."/>
            <person name="Holt S."/>
            <person name="Cochrane G."/>
            <person name="Meng A."/>
            <person name="Brown T."/>
            <person name="Cohen L."/>
        </authorList>
    </citation>
    <scope>NUCLEOTIDE SEQUENCE</scope>
    <source>
        <strain evidence="1">CCMP147</strain>
    </source>
</reference>
<organism evidence="1">
    <name type="scientific">Pseudictyota dubia</name>
    <dbReference type="NCBI Taxonomy" id="2749911"/>
    <lineage>
        <taxon>Eukaryota</taxon>
        <taxon>Sar</taxon>
        <taxon>Stramenopiles</taxon>
        <taxon>Ochrophyta</taxon>
        <taxon>Bacillariophyta</taxon>
        <taxon>Mediophyceae</taxon>
        <taxon>Biddulphiophycidae</taxon>
        <taxon>Eupodiscales</taxon>
        <taxon>Odontellaceae</taxon>
        <taxon>Pseudictyota</taxon>
    </lineage>
</organism>
<accession>A0A7R9Z3V3</accession>
<sequence>MMIRILIIKPGFGGGKDGTRYKILCENPDTDVSMPDVPEPAPGKEITTGLQILRNEIERFHPDVLIAASRGGIYVTELASEGFTKIPIFCISALKTRMLCAANDGTCLLMMCHGTKDDKNPIERVRCDCMTSNVAELVEFDDGHKLSALENSGQLLLLLNRLLRRGRHSDAYSLWVEEERPRWIESQLEPRIREDEKRAREDRERILHLRRGQDVSSVLSELKSK</sequence>
<protein>
    <submittedName>
        <fullName evidence="1">Uncharacterized protein</fullName>
    </submittedName>
</protein>
<name>A0A7R9Z3V3_9STRA</name>